<evidence type="ECO:0000259" key="3">
    <source>
        <dbReference type="Pfam" id="PF00248"/>
    </source>
</evidence>
<reference evidence="4 5" key="1">
    <citation type="submission" date="2020-07" db="EMBL/GenBank/DDBJ databases">
        <title>Sequencing the genomes of 1000 actinobacteria strains.</title>
        <authorList>
            <person name="Klenk H.-P."/>
        </authorList>
    </citation>
    <scope>NUCLEOTIDE SEQUENCE [LARGE SCALE GENOMIC DNA]</scope>
    <source>
        <strain evidence="4 5">DSM 22185</strain>
    </source>
</reference>
<evidence type="ECO:0000256" key="1">
    <source>
        <dbReference type="ARBA" id="ARBA00023002"/>
    </source>
</evidence>
<sequence>MTTASLTDTVHLGDGLRVSPQGYGAMSLSDAYGVVDDATAYATLVHAVDRGVTFIDSANIYGSGRSERIISGLLRTRRDEVQLVSKAGIVPGSGSAGRRELRGDRAHIREQIDLSLGRLGTDRLDLYYLHRVDPEVPIEDSIGTLAELVQEGKVHHIGVSEPTGDELRRAHAVHPIAAVQSEWSVLSRDVEAHVVPTAAELGIGVVPYAPVGRKWLTGRFDPAEVGEGDVRRSFPRFAPEALAANAPLLAEHRALAEEAGLSPAQLALAWLVAKGREYGATVVPIPGSRRAAHVDDNLGAVGVELESAIVARLDALAEQVVGARTRDKRTSLHREQGVRRDARRRQIESRG</sequence>
<dbReference type="Gene3D" id="3.20.20.100">
    <property type="entry name" value="NADP-dependent oxidoreductase domain"/>
    <property type="match status" value="1"/>
</dbReference>
<dbReference type="AlphaFoldDB" id="A0A7Y9JLQ4"/>
<keyword evidence="1" id="KW-0560">Oxidoreductase</keyword>
<dbReference type="PANTHER" id="PTHR43625">
    <property type="entry name" value="AFLATOXIN B1 ALDEHYDE REDUCTASE"/>
    <property type="match status" value="1"/>
</dbReference>
<dbReference type="InterPro" id="IPR036812">
    <property type="entry name" value="NAD(P)_OxRdtase_dom_sf"/>
</dbReference>
<dbReference type="PANTHER" id="PTHR43625:SF77">
    <property type="entry name" value="ALDO-KETO REDUCTASE"/>
    <property type="match status" value="1"/>
</dbReference>
<comment type="caution">
    <text evidence="4">The sequence shown here is derived from an EMBL/GenBank/DDBJ whole genome shotgun (WGS) entry which is preliminary data.</text>
</comment>
<protein>
    <submittedName>
        <fullName evidence="4">Aryl-alcohol dehydrogenase-like predicted oxidoreductase</fullName>
    </submittedName>
</protein>
<dbReference type="Pfam" id="PF00248">
    <property type="entry name" value="Aldo_ket_red"/>
    <property type="match status" value="1"/>
</dbReference>
<dbReference type="InterPro" id="IPR050791">
    <property type="entry name" value="Aldo-Keto_reductase"/>
</dbReference>
<dbReference type="GO" id="GO:0016491">
    <property type="term" value="F:oxidoreductase activity"/>
    <property type="evidence" value="ECO:0007669"/>
    <property type="project" value="UniProtKB-KW"/>
</dbReference>
<dbReference type="InterPro" id="IPR023210">
    <property type="entry name" value="NADP_OxRdtase_dom"/>
</dbReference>
<dbReference type="RefSeq" id="WP_343045352.1">
    <property type="nucleotide sequence ID" value="NZ_BAABLC010000001.1"/>
</dbReference>
<evidence type="ECO:0000313" key="5">
    <source>
        <dbReference type="Proteomes" id="UP000552045"/>
    </source>
</evidence>
<evidence type="ECO:0000256" key="2">
    <source>
        <dbReference type="SAM" id="MobiDB-lite"/>
    </source>
</evidence>
<evidence type="ECO:0000313" key="4">
    <source>
        <dbReference type="EMBL" id="NYD53962.1"/>
    </source>
</evidence>
<dbReference type="SUPFAM" id="SSF51430">
    <property type="entry name" value="NAD(P)-linked oxidoreductase"/>
    <property type="match status" value="1"/>
</dbReference>
<dbReference type="EMBL" id="JACCBH010000001">
    <property type="protein sequence ID" value="NYD53962.1"/>
    <property type="molecule type" value="Genomic_DNA"/>
</dbReference>
<gene>
    <name evidence="4" type="ORF">BKA02_001017</name>
</gene>
<feature type="domain" description="NADP-dependent oxidoreductase" evidence="3">
    <location>
        <begin position="22"/>
        <end position="317"/>
    </location>
</feature>
<name>A0A7Y9JLQ4_9MICO</name>
<feature type="region of interest" description="Disordered" evidence="2">
    <location>
        <begin position="324"/>
        <end position="351"/>
    </location>
</feature>
<organism evidence="4 5">
    <name type="scientific">Microbacterium pseudoresistens</name>
    <dbReference type="NCBI Taxonomy" id="640634"/>
    <lineage>
        <taxon>Bacteria</taxon>
        <taxon>Bacillati</taxon>
        <taxon>Actinomycetota</taxon>
        <taxon>Actinomycetes</taxon>
        <taxon>Micrococcales</taxon>
        <taxon>Microbacteriaceae</taxon>
        <taxon>Microbacterium</taxon>
    </lineage>
</organism>
<dbReference type="GO" id="GO:0005737">
    <property type="term" value="C:cytoplasm"/>
    <property type="evidence" value="ECO:0007669"/>
    <property type="project" value="TreeGrafter"/>
</dbReference>
<dbReference type="Proteomes" id="UP000552045">
    <property type="component" value="Unassembled WGS sequence"/>
</dbReference>
<keyword evidence="5" id="KW-1185">Reference proteome</keyword>
<accession>A0A7Y9JLQ4</accession>
<proteinExistence type="predicted"/>